<dbReference type="InterPro" id="IPR000045">
    <property type="entry name" value="Prepilin_IV_endopep_pep"/>
</dbReference>
<organism evidence="4 5">
    <name type="scientific">Olsenella profusa F0195</name>
    <dbReference type="NCBI Taxonomy" id="1125712"/>
    <lineage>
        <taxon>Bacteria</taxon>
        <taxon>Bacillati</taxon>
        <taxon>Actinomycetota</taxon>
        <taxon>Coriobacteriia</taxon>
        <taxon>Coriobacteriales</taxon>
        <taxon>Atopobiaceae</taxon>
        <taxon>Olsenella</taxon>
    </lineage>
</organism>
<comment type="similarity">
    <text evidence="1">Belongs to the peptidase A24 family.</text>
</comment>
<dbReference type="EMBL" id="AWEZ01000008">
    <property type="protein sequence ID" value="ERL10483.1"/>
    <property type="molecule type" value="Genomic_DNA"/>
</dbReference>
<keyword evidence="2" id="KW-0472">Membrane</keyword>
<evidence type="ECO:0000256" key="2">
    <source>
        <dbReference type="SAM" id="Phobius"/>
    </source>
</evidence>
<evidence type="ECO:0000313" key="4">
    <source>
        <dbReference type="EMBL" id="ERL10483.1"/>
    </source>
</evidence>
<dbReference type="STRING" id="1125712.HMPREF1316_2061"/>
<dbReference type="AlphaFoldDB" id="U2TWR5"/>
<evidence type="ECO:0000256" key="1">
    <source>
        <dbReference type="ARBA" id="ARBA00005801"/>
    </source>
</evidence>
<dbReference type="PATRIC" id="fig|1125712.3.peg.265"/>
<keyword evidence="2" id="KW-0812">Transmembrane</keyword>
<feature type="transmembrane region" description="Helical" evidence="2">
    <location>
        <begin position="61"/>
        <end position="81"/>
    </location>
</feature>
<feature type="domain" description="Prepilin type IV endopeptidase peptidase" evidence="3">
    <location>
        <begin position="19"/>
        <end position="126"/>
    </location>
</feature>
<gene>
    <name evidence="4" type="ORF">HMPREF1316_2061</name>
</gene>
<sequence>MHDVTRMLGGCMDPEVACLCVPLIWLSITDLRARRIPTACVLLVMGIHAAGCLARRNVWALAAGILWASGLFLVLLALSSLLGRHARTGPLGGGDIKLMAAMAFCLDPCRLVCALMMASALGIATWLVLRWRGQARADHTFPWGPALSVSLMIALVAP</sequence>
<comment type="caution">
    <text evidence="4">The sequence shown here is derived from an EMBL/GenBank/DDBJ whole genome shotgun (WGS) entry which is preliminary data.</text>
</comment>
<dbReference type="PANTHER" id="PTHR30487">
    <property type="entry name" value="TYPE 4 PREPILIN-LIKE PROTEINS LEADER PEPTIDE-PROCESSING ENZYME"/>
    <property type="match status" value="1"/>
</dbReference>
<dbReference type="GO" id="GO:0006465">
    <property type="term" value="P:signal peptide processing"/>
    <property type="evidence" value="ECO:0007669"/>
    <property type="project" value="TreeGrafter"/>
</dbReference>
<dbReference type="InterPro" id="IPR050882">
    <property type="entry name" value="Prepilin_peptidase/N-MTase"/>
</dbReference>
<accession>U2TWR5</accession>
<protein>
    <submittedName>
        <fullName evidence="4">Peptidase, A24 type IV prepilin peptidase family protein</fullName>
    </submittedName>
</protein>
<dbReference type="GO" id="GO:0004190">
    <property type="term" value="F:aspartic-type endopeptidase activity"/>
    <property type="evidence" value="ECO:0007669"/>
    <property type="project" value="InterPro"/>
</dbReference>
<dbReference type="Pfam" id="PF01478">
    <property type="entry name" value="Peptidase_A24"/>
    <property type="match status" value="1"/>
</dbReference>
<proteinExistence type="inferred from homology"/>
<evidence type="ECO:0000259" key="3">
    <source>
        <dbReference type="Pfam" id="PF01478"/>
    </source>
</evidence>
<dbReference type="PANTHER" id="PTHR30487:SF0">
    <property type="entry name" value="PREPILIN LEADER PEPTIDASE_N-METHYLTRANSFERASE-RELATED"/>
    <property type="match status" value="1"/>
</dbReference>
<dbReference type="Proteomes" id="UP000016638">
    <property type="component" value="Unassembled WGS sequence"/>
</dbReference>
<reference evidence="4 5" key="1">
    <citation type="submission" date="2013-08" db="EMBL/GenBank/DDBJ databases">
        <authorList>
            <person name="Durkin A.S."/>
            <person name="Haft D.R."/>
            <person name="McCorrison J."/>
            <person name="Torralba M."/>
            <person name="Gillis M."/>
            <person name="Haft D.H."/>
            <person name="Methe B."/>
            <person name="Sutton G."/>
            <person name="Nelson K.E."/>
        </authorList>
    </citation>
    <scope>NUCLEOTIDE SEQUENCE [LARGE SCALE GENOMIC DNA]</scope>
    <source>
        <strain evidence="4 5">F0195</strain>
    </source>
</reference>
<feature type="transmembrane region" description="Helical" evidence="2">
    <location>
        <begin position="101"/>
        <end position="129"/>
    </location>
</feature>
<dbReference type="GO" id="GO:0005886">
    <property type="term" value="C:plasma membrane"/>
    <property type="evidence" value="ECO:0007669"/>
    <property type="project" value="TreeGrafter"/>
</dbReference>
<dbReference type="OrthoDB" id="9113591at2"/>
<dbReference type="Gene3D" id="1.20.120.1220">
    <property type="match status" value="1"/>
</dbReference>
<name>U2TWR5_9ACTN</name>
<evidence type="ECO:0000313" key="5">
    <source>
        <dbReference type="Proteomes" id="UP000016638"/>
    </source>
</evidence>
<keyword evidence="5" id="KW-1185">Reference proteome</keyword>
<keyword evidence="2" id="KW-1133">Transmembrane helix</keyword>